<comment type="caution">
    <text evidence="3">The sequence shown here is derived from an EMBL/GenBank/DDBJ whole genome shotgun (WGS) entry which is preliminary data.</text>
</comment>
<dbReference type="InterPro" id="IPR004045">
    <property type="entry name" value="Glutathione_S-Trfase_N"/>
</dbReference>
<dbReference type="PANTHER" id="PTHR44051:SF2">
    <property type="entry name" value="HYPOTHETICAL GLUTATHIONE S-TRANSFERASE LIKE PROTEIN"/>
    <property type="match status" value="1"/>
</dbReference>
<dbReference type="Gene3D" id="3.40.30.10">
    <property type="entry name" value="Glutaredoxin"/>
    <property type="match status" value="1"/>
</dbReference>
<dbReference type="PROSITE" id="PS50405">
    <property type="entry name" value="GST_CTER"/>
    <property type="match status" value="1"/>
</dbReference>
<dbReference type="PANTHER" id="PTHR44051">
    <property type="entry name" value="GLUTATHIONE S-TRANSFERASE-RELATED"/>
    <property type="match status" value="1"/>
</dbReference>
<keyword evidence="3" id="KW-0808">Transferase</keyword>
<evidence type="ECO:0000259" key="2">
    <source>
        <dbReference type="PROSITE" id="PS50405"/>
    </source>
</evidence>
<protein>
    <submittedName>
        <fullName evidence="3">Glutathione S-transferase</fullName>
    </submittedName>
</protein>
<dbReference type="EMBL" id="NEXX01000003">
    <property type="protein sequence ID" value="OUY07141.1"/>
    <property type="molecule type" value="Genomic_DNA"/>
</dbReference>
<dbReference type="SFLD" id="SFLDS00019">
    <property type="entry name" value="Glutathione_Transferase_(cytos"/>
    <property type="match status" value="1"/>
</dbReference>
<keyword evidence="4" id="KW-1185">Reference proteome</keyword>
<dbReference type="Pfam" id="PF13417">
    <property type="entry name" value="GST_N_3"/>
    <property type="match status" value="1"/>
</dbReference>
<evidence type="ECO:0000259" key="1">
    <source>
        <dbReference type="PROSITE" id="PS50404"/>
    </source>
</evidence>
<evidence type="ECO:0000313" key="4">
    <source>
        <dbReference type="Proteomes" id="UP000196536"/>
    </source>
</evidence>
<dbReference type="Proteomes" id="UP000196536">
    <property type="component" value="Unassembled WGS sequence"/>
</dbReference>
<dbReference type="InterPro" id="IPR036282">
    <property type="entry name" value="Glutathione-S-Trfase_C_sf"/>
</dbReference>
<dbReference type="GO" id="GO:0016740">
    <property type="term" value="F:transferase activity"/>
    <property type="evidence" value="ECO:0007669"/>
    <property type="project" value="UniProtKB-KW"/>
</dbReference>
<dbReference type="OrthoDB" id="9797500at2"/>
<feature type="domain" description="GST C-terminal" evidence="2">
    <location>
        <begin position="89"/>
        <end position="210"/>
    </location>
</feature>
<feature type="domain" description="GST N-terminal" evidence="1">
    <location>
        <begin position="4"/>
        <end position="83"/>
    </location>
</feature>
<dbReference type="SUPFAM" id="SSF52833">
    <property type="entry name" value="Thioredoxin-like"/>
    <property type="match status" value="1"/>
</dbReference>
<dbReference type="Pfam" id="PF00043">
    <property type="entry name" value="GST_C"/>
    <property type="match status" value="1"/>
</dbReference>
<dbReference type="InterPro" id="IPR036249">
    <property type="entry name" value="Thioredoxin-like_sf"/>
</dbReference>
<dbReference type="AlphaFoldDB" id="A0A1Z9YY46"/>
<proteinExistence type="predicted"/>
<dbReference type="InterPro" id="IPR010987">
    <property type="entry name" value="Glutathione-S-Trfase_C-like"/>
</dbReference>
<dbReference type="SUPFAM" id="SSF47616">
    <property type="entry name" value="GST C-terminal domain-like"/>
    <property type="match status" value="1"/>
</dbReference>
<dbReference type="InterPro" id="IPR004046">
    <property type="entry name" value="GST_C"/>
</dbReference>
<dbReference type="CDD" id="cd03206">
    <property type="entry name" value="GST_C_7"/>
    <property type="match status" value="1"/>
</dbReference>
<dbReference type="RefSeq" id="WP_087620739.1">
    <property type="nucleotide sequence ID" value="NZ_NEXX01000003.1"/>
</dbReference>
<dbReference type="PROSITE" id="PS50404">
    <property type="entry name" value="GST_NTER"/>
    <property type="match status" value="1"/>
</dbReference>
<gene>
    <name evidence="3" type="ORF">CAP51_10675</name>
</gene>
<organism evidence="3 4">
    <name type="scientific">Acinetobacter populi</name>
    <dbReference type="NCBI Taxonomy" id="1582270"/>
    <lineage>
        <taxon>Bacteria</taxon>
        <taxon>Pseudomonadati</taxon>
        <taxon>Pseudomonadota</taxon>
        <taxon>Gammaproteobacteria</taxon>
        <taxon>Moraxellales</taxon>
        <taxon>Moraxellaceae</taxon>
        <taxon>Acinetobacter</taxon>
    </lineage>
</organism>
<name>A0A1Z9YY46_9GAMM</name>
<dbReference type="Gene3D" id="1.20.1050.10">
    <property type="match status" value="1"/>
</dbReference>
<evidence type="ECO:0000313" key="3">
    <source>
        <dbReference type="EMBL" id="OUY07141.1"/>
    </source>
</evidence>
<dbReference type="InterPro" id="IPR040079">
    <property type="entry name" value="Glutathione_S-Trfase"/>
</dbReference>
<sequence>MQQKKLILYSTPLSGHCHKVEQFLLFLDLPYEIIHAPSEIRTTEMFRHLNPLQQIPILIDDQKTITDSNAILIYLAKQYAPNSHWLPEDPMGAADIQRWLSIAAGEIKYGCAIARAVKQWDYQENLEHAQTIAKRILIFMEQHLQQREWLATKNITIADLSCYAYIAHIPEGGISLAPYPAICQWLKRIEILPKFKAMPKLQHYIDDDTI</sequence>
<dbReference type="SFLD" id="SFLDG00358">
    <property type="entry name" value="Main_(cytGST)"/>
    <property type="match status" value="1"/>
</dbReference>
<reference evidence="3 4" key="1">
    <citation type="submission" date="2017-05" db="EMBL/GenBank/DDBJ databases">
        <title>Acinetobacter populi ANC 5415 (= PBJ7), whole genome shotgun sequencing project.</title>
        <authorList>
            <person name="Nemec A."/>
            <person name="Radolfova-Krizova L."/>
        </authorList>
    </citation>
    <scope>NUCLEOTIDE SEQUENCE [LARGE SCALE GENOMIC DNA]</scope>
    <source>
        <strain evidence="3 4">PBJ7</strain>
    </source>
</reference>
<accession>A0A1Z9YY46</accession>